<dbReference type="RefSeq" id="WP_153415797.1">
    <property type="nucleotide sequence ID" value="NZ_WEGK01000026.1"/>
</dbReference>
<feature type="region of interest" description="Disordered" evidence="1">
    <location>
        <begin position="278"/>
        <end position="369"/>
    </location>
</feature>
<gene>
    <name evidence="3" type="ORF">NRB20_71910</name>
</gene>
<feature type="compositionally biased region" description="Low complexity" evidence="1">
    <location>
        <begin position="291"/>
        <end position="311"/>
    </location>
</feature>
<protein>
    <submittedName>
        <fullName evidence="3">Uncharacterized protein</fullName>
    </submittedName>
</protein>
<keyword evidence="2" id="KW-0812">Transmembrane</keyword>
<feature type="transmembrane region" description="Helical" evidence="2">
    <location>
        <begin position="251"/>
        <end position="272"/>
    </location>
</feature>
<dbReference type="EMBL" id="WEGK01000026">
    <property type="protein sequence ID" value="MQY24058.1"/>
    <property type="molecule type" value="Genomic_DNA"/>
</dbReference>
<organism evidence="3 4">
    <name type="scientific">Nocardia macrotermitis</name>
    <dbReference type="NCBI Taxonomy" id="2585198"/>
    <lineage>
        <taxon>Bacteria</taxon>
        <taxon>Bacillati</taxon>
        <taxon>Actinomycetota</taxon>
        <taxon>Actinomycetes</taxon>
        <taxon>Mycobacteriales</taxon>
        <taxon>Nocardiaceae</taxon>
        <taxon>Nocardia</taxon>
    </lineage>
</organism>
<feature type="compositionally biased region" description="Low complexity" evidence="1">
    <location>
        <begin position="319"/>
        <end position="330"/>
    </location>
</feature>
<keyword evidence="4" id="KW-1185">Reference proteome</keyword>
<keyword evidence="2" id="KW-0472">Membrane</keyword>
<evidence type="ECO:0000313" key="4">
    <source>
        <dbReference type="Proteomes" id="UP000438448"/>
    </source>
</evidence>
<reference evidence="3 4" key="1">
    <citation type="submission" date="2019-10" db="EMBL/GenBank/DDBJ databases">
        <title>Nocardia macrotermitis sp. nov. and Nocardia aurantia sp. nov., isolated from the gut of fungus growing-termite Macrotermes natalensis.</title>
        <authorList>
            <person name="Benndorf R."/>
            <person name="Schwitalla J."/>
            <person name="Martin K."/>
            <person name="De Beer W."/>
            <person name="Kaster A.-K."/>
            <person name="Vollmers J."/>
            <person name="Poulsen M."/>
            <person name="Beemelmanns C."/>
        </authorList>
    </citation>
    <scope>NUCLEOTIDE SEQUENCE [LARGE SCALE GENOMIC DNA]</scope>
    <source>
        <strain evidence="3 4">RB20</strain>
    </source>
</reference>
<dbReference type="OrthoDB" id="4485998at2"/>
<keyword evidence="2" id="KW-1133">Transmembrane helix</keyword>
<proteinExistence type="predicted"/>
<comment type="caution">
    <text evidence="3">The sequence shown here is derived from an EMBL/GenBank/DDBJ whole genome shotgun (WGS) entry which is preliminary data.</text>
</comment>
<dbReference type="Proteomes" id="UP000438448">
    <property type="component" value="Unassembled WGS sequence"/>
</dbReference>
<sequence>MATGVGLRIADDECLAAIVTGGGGEPGDEASEPNFVVRESVLHMAEDGDTTLGGDPPAGPSHSITGFAAAVGDPAGISVDEGEAYRAEDLLATALFCLIDLAAAQLSGPAEFYAVHPADWPAAQVLALRDALDYLGLRSVVLISEAILPGAHTGREYAAAAARDALAAVLSTPAGTTPPDPSHAENPLEATDVLPAIREPMAQAYSAAIPVDRSAAAAPAPAPTPAAEPTATRVAPAVAALPPSGPRRTPMLIAAAAAVGLLLGGIAVALVLGSGDSTPAPTVPDARSDLTPTSQPTTTTHPPTTIRHTPAPAVPQPPVRRTVTPPTTTTTPPPTTTPRTTTPTYPTVTAPPSDTPYPSNPWDAPPSQSPYFPYTFDPYPTFPTAPTYGFPSSGFP</sequence>
<evidence type="ECO:0000256" key="2">
    <source>
        <dbReference type="SAM" id="Phobius"/>
    </source>
</evidence>
<evidence type="ECO:0000313" key="3">
    <source>
        <dbReference type="EMBL" id="MQY24058.1"/>
    </source>
</evidence>
<accession>A0A7K0DEG2</accession>
<dbReference type="AlphaFoldDB" id="A0A7K0DEG2"/>
<feature type="compositionally biased region" description="Pro residues" evidence="1">
    <location>
        <begin position="353"/>
        <end position="368"/>
    </location>
</feature>
<evidence type="ECO:0000256" key="1">
    <source>
        <dbReference type="SAM" id="MobiDB-lite"/>
    </source>
</evidence>
<feature type="compositionally biased region" description="Low complexity" evidence="1">
    <location>
        <begin position="337"/>
        <end position="352"/>
    </location>
</feature>
<name>A0A7K0DEG2_9NOCA</name>